<gene>
    <name evidence="2" type="ORF">V5E97_16285</name>
</gene>
<sequence length="218" mass="23638">MPGRVEGLVRDMPRLDPFIGKITVSQGIVIDPKHPNEATVFALVMDQEEIGRFRDRLQIDFPNQFKEVPPDPIVVTQLSEIGQVAVSSGPRATVLSPPPAKGELKTALRTPAPPKNQTMIYRPSPEFDGMTVPEVPPRPPVSSDDLAAAKASPERESNGLRTSSTNSTDLTASVPGGKEDSAPANPPNLESPVKGRQQLESVVLVWVTTRNPIQKSRR</sequence>
<feature type="compositionally biased region" description="Polar residues" evidence="1">
    <location>
        <begin position="159"/>
        <end position="171"/>
    </location>
</feature>
<reference evidence="2" key="1">
    <citation type="submission" date="2024-05" db="EMBL/GenBank/DDBJ databases">
        <title>Planctomycetes of the genus Singulisphaera possess chitinolytic capabilities.</title>
        <authorList>
            <person name="Ivanova A."/>
        </authorList>
    </citation>
    <scope>NUCLEOTIDE SEQUENCE</scope>
    <source>
        <strain evidence="2">Ch08T</strain>
    </source>
</reference>
<feature type="region of interest" description="Disordered" evidence="1">
    <location>
        <begin position="88"/>
        <end position="198"/>
    </location>
</feature>
<protein>
    <submittedName>
        <fullName evidence="2">Uncharacterized protein</fullName>
    </submittedName>
</protein>
<organism evidence="2">
    <name type="scientific">Singulisphaera sp. Ch08</name>
    <dbReference type="NCBI Taxonomy" id="3120278"/>
    <lineage>
        <taxon>Bacteria</taxon>
        <taxon>Pseudomonadati</taxon>
        <taxon>Planctomycetota</taxon>
        <taxon>Planctomycetia</taxon>
        <taxon>Isosphaerales</taxon>
        <taxon>Isosphaeraceae</taxon>
        <taxon>Singulisphaera</taxon>
    </lineage>
</organism>
<dbReference type="AlphaFoldDB" id="A0AAU7CQ39"/>
<accession>A0AAU7CQ39</accession>
<name>A0AAU7CQ39_9BACT</name>
<evidence type="ECO:0000256" key="1">
    <source>
        <dbReference type="SAM" id="MobiDB-lite"/>
    </source>
</evidence>
<proteinExistence type="predicted"/>
<evidence type="ECO:0000313" key="2">
    <source>
        <dbReference type="EMBL" id="XBH07534.1"/>
    </source>
</evidence>
<dbReference type="EMBL" id="CP155447">
    <property type="protein sequence ID" value="XBH07534.1"/>
    <property type="molecule type" value="Genomic_DNA"/>
</dbReference>
<dbReference type="RefSeq" id="WP_406700371.1">
    <property type="nucleotide sequence ID" value="NZ_CP155447.1"/>
</dbReference>